<dbReference type="Proteomes" id="UP001569904">
    <property type="component" value="Unassembled WGS sequence"/>
</dbReference>
<proteinExistence type="predicted"/>
<accession>A0ABV4R5Q8</accession>
<name>A0ABV4R5Q8_9ACTN</name>
<organism evidence="1 2">
    <name type="scientific">Actinomadura chokoriensis</name>
    <dbReference type="NCBI Taxonomy" id="454156"/>
    <lineage>
        <taxon>Bacteria</taxon>
        <taxon>Bacillati</taxon>
        <taxon>Actinomycetota</taxon>
        <taxon>Actinomycetes</taxon>
        <taxon>Streptosporangiales</taxon>
        <taxon>Thermomonosporaceae</taxon>
        <taxon>Actinomadura</taxon>
    </lineage>
</organism>
<gene>
    <name evidence="1" type="ORF">SM436_27695</name>
</gene>
<dbReference type="Gene3D" id="2.60.120.620">
    <property type="entry name" value="q2cbj1_9rhob like domain"/>
    <property type="match status" value="1"/>
</dbReference>
<reference evidence="1 2" key="1">
    <citation type="submission" date="2023-11" db="EMBL/GenBank/DDBJ databases">
        <title>Actinomadura monticuli sp. nov., isolated from volcanic ash.</title>
        <authorList>
            <person name="Lee S.D."/>
            <person name="Yang H."/>
            <person name="Kim I.S."/>
        </authorList>
    </citation>
    <scope>NUCLEOTIDE SEQUENCE [LARGE SCALE GENOMIC DNA]</scope>
    <source>
        <strain evidence="1 2">DSM 45346</strain>
    </source>
</reference>
<protein>
    <recommendedName>
        <fullName evidence="3">2OG-Fe(II) oxygenase</fullName>
    </recommendedName>
</protein>
<keyword evidence="2" id="KW-1185">Reference proteome</keyword>
<comment type="caution">
    <text evidence="1">The sequence shown here is derived from an EMBL/GenBank/DDBJ whole genome shotgun (WGS) entry which is preliminary data.</text>
</comment>
<evidence type="ECO:0000313" key="2">
    <source>
        <dbReference type="Proteomes" id="UP001569904"/>
    </source>
</evidence>
<sequence length="238" mass="26126">MTHLGCDRISEPWLSYYIDGCRQELHTDVPRGPWAFVYSLTRWDERRFIGGETLLLGPEVLDYWNGFDADRPLEADKLLVRVPALFNQLTVFDARIPHGVARVEGTHDPAQSRVVVHGWFLTPAPSIRGALRPAETAPEIARIRADWRGLLASPVTGAGGRAAGTGAVTGLAVWRLRVAAEGAVTAVRLVADTLVSTVADSRRPESLLDDMRHRLQRAEFPGSSGETVITLPLSTKET</sequence>
<dbReference type="EMBL" id="JAXCEH010000021">
    <property type="protein sequence ID" value="MFA1557482.1"/>
    <property type="molecule type" value="Genomic_DNA"/>
</dbReference>
<evidence type="ECO:0008006" key="3">
    <source>
        <dbReference type="Google" id="ProtNLM"/>
    </source>
</evidence>
<dbReference type="RefSeq" id="WP_371944227.1">
    <property type="nucleotide sequence ID" value="NZ_JAXCEH010000021.1"/>
</dbReference>
<evidence type="ECO:0000313" key="1">
    <source>
        <dbReference type="EMBL" id="MFA1557482.1"/>
    </source>
</evidence>